<keyword evidence="8" id="KW-1185">Reference proteome</keyword>
<dbReference type="InterPro" id="IPR015421">
    <property type="entry name" value="PyrdxlP-dep_Trfase_major"/>
</dbReference>
<dbReference type="PANTHER" id="PTHR43525:SF2">
    <property type="entry name" value="CYSTATHIONINE BETA-LYASE-RELATED"/>
    <property type="match status" value="1"/>
</dbReference>
<evidence type="ECO:0000256" key="2">
    <source>
        <dbReference type="ARBA" id="ARBA00012224"/>
    </source>
</evidence>
<dbReference type="Proteomes" id="UP001142372">
    <property type="component" value="Unassembled WGS sequence"/>
</dbReference>
<name>A0A9W6HAF6_9MICO</name>
<comment type="cofactor">
    <cofactor evidence="1">
        <name>pyridoxal 5'-phosphate</name>
        <dbReference type="ChEBI" id="CHEBI:597326"/>
    </cofactor>
</comment>
<keyword evidence="3" id="KW-0663">Pyridoxal phosphate</keyword>
<reference evidence="7" key="1">
    <citation type="journal article" date="2014" name="Int. J. Syst. Evol. Microbiol.">
        <title>Complete genome sequence of Corynebacterium casei LMG S-19264T (=DSM 44701T), isolated from a smear-ripened cheese.</title>
        <authorList>
            <consortium name="US DOE Joint Genome Institute (JGI-PGF)"/>
            <person name="Walter F."/>
            <person name="Albersmeier A."/>
            <person name="Kalinowski J."/>
            <person name="Ruckert C."/>
        </authorList>
    </citation>
    <scope>NUCLEOTIDE SEQUENCE</scope>
    <source>
        <strain evidence="7">VKM Ac-1401</strain>
    </source>
</reference>
<dbReference type="Gene3D" id="3.40.640.10">
    <property type="entry name" value="Type I PLP-dependent aspartate aminotransferase-like (Major domain)"/>
    <property type="match status" value="1"/>
</dbReference>
<accession>A0A9W6HAF6</accession>
<dbReference type="EMBL" id="BSEN01000006">
    <property type="protein sequence ID" value="GLJ76473.1"/>
    <property type="molecule type" value="Genomic_DNA"/>
</dbReference>
<evidence type="ECO:0000259" key="6">
    <source>
        <dbReference type="Pfam" id="PF00155"/>
    </source>
</evidence>
<dbReference type="CDD" id="cd00609">
    <property type="entry name" value="AAT_like"/>
    <property type="match status" value="1"/>
</dbReference>
<dbReference type="Gene3D" id="3.90.1150.10">
    <property type="entry name" value="Aspartate Aminotransferase, domain 1"/>
    <property type="match status" value="1"/>
</dbReference>
<evidence type="ECO:0000256" key="4">
    <source>
        <dbReference type="ARBA" id="ARBA00023239"/>
    </source>
</evidence>
<dbReference type="InterPro" id="IPR051798">
    <property type="entry name" value="Class-II_PLP-Dep_Aminotrans"/>
</dbReference>
<dbReference type="RefSeq" id="WP_271177119.1">
    <property type="nucleotide sequence ID" value="NZ_BAAAJO010000005.1"/>
</dbReference>
<dbReference type="GO" id="GO:0047804">
    <property type="term" value="F:cysteine-S-conjugate beta-lyase activity"/>
    <property type="evidence" value="ECO:0007669"/>
    <property type="project" value="UniProtKB-EC"/>
</dbReference>
<dbReference type="InterPro" id="IPR015424">
    <property type="entry name" value="PyrdxlP-dep_Trfase"/>
</dbReference>
<dbReference type="Pfam" id="PF00155">
    <property type="entry name" value="Aminotran_1_2"/>
    <property type="match status" value="1"/>
</dbReference>
<comment type="similarity">
    <text evidence="5">Belongs to the class-II pyridoxal-phosphate-dependent aminotransferase family. MalY/PatB cystathionine beta-lyase subfamily.</text>
</comment>
<protein>
    <recommendedName>
        <fullName evidence="2">cysteine-S-conjugate beta-lyase</fullName>
        <ecNumber evidence="2">4.4.1.13</ecNumber>
    </recommendedName>
</protein>
<sequence length="397" mass="41424">MSGTNARPLADLRARRTSIKWHRFEADVLPMSVAEMDFELAPDIAQTAIDHLLRSDTGYLDAPGPLAAAFAEFADSRWGWGVDESRVHLATDVTVGVLETLRLGLPATGGRVVLTPPVYAPFYEMVGEAHAEAVEVPLRADAGWSLDLPAIEQAFASGVDAILLCNPHNPTGRSHSAESLAELARLAATYDVLVVSDEVHAPLAHAGSPFTPFAVACIGAGARSVTVTSASKGWNLAALKCAVAIANDADTAAMLTRFPEELAARTSIIGLHANIAAYASLPWLNETVDRIAANLGTLRAEVSAHLPGVRVVEPDAGYLVWLDLRALGLGDDPAAELLQRARIALNSGPSFGAGGAGFARMNIACDPATIVEAVRRIASVLPASGAGVTEPVSVAVG</sequence>
<feature type="domain" description="Aminotransferase class I/classII large" evidence="6">
    <location>
        <begin position="27"/>
        <end position="377"/>
    </location>
</feature>
<dbReference type="InterPro" id="IPR015422">
    <property type="entry name" value="PyrdxlP-dep_Trfase_small"/>
</dbReference>
<dbReference type="AlphaFoldDB" id="A0A9W6HAF6"/>
<organism evidence="7 8">
    <name type="scientific">Leifsonia poae</name>
    <dbReference type="NCBI Taxonomy" id="110933"/>
    <lineage>
        <taxon>Bacteria</taxon>
        <taxon>Bacillati</taxon>
        <taxon>Actinomycetota</taxon>
        <taxon>Actinomycetes</taxon>
        <taxon>Micrococcales</taxon>
        <taxon>Microbacteriaceae</taxon>
        <taxon>Leifsonia</taxon>
    </lineage>
</organism>
<dbReference type="InterPro" id="IPR004839">
    <property type="entry name" value="Aminotransferase_I/II_large"/>
</dbReference>
<comment type="caution">
    <text evidence="7">The sequence shown here is derived from an EMBL/GenBank/DDBJ whole genome shotgun (WGS) entry which is preliminary data.</text>
</comment>
<proteinExistence type="inferred from homology"/>
<evidence type="ECO:0000256" key="1">
    <source>
        <dbReference type="ARBA" id="ARBA00001933"/>
    </source>
</evidence>
<gene>
    <name evidence="7" type="ORF">GCM10017584_20470</name>
</gene>
<dbReference type="EC" id="4.4.1.13" evidence="2"/>
<evidence type="ECO:0000256" key="5">
    <source>
        <dbReference type="ARBA" id="ARBA00037974"/>
    </source>
</evidence>
<evidence type="ECO:0000313" key="7">
    <source>
        <dbReference type="EMBL" id="GLJ76473.1"/>
    </source>
</evidence>
<dbReference type="SUPFAM" id="SSF53383">
    <property type="entry name" value="PLP-dependent transferases"/>
    <property type="match status" value="1"/>
</dbReference>
<reference evidence="7" key="2">
    <citation type="submission" date="2023-01" db="EMBL/GenBank/DDBJ databases">
        <authorList>
            <person name="Sun Q."/>
            <person name="Evtushenko L."/>
        </authorList>
    </citation>
    <scope>NUCLEOTIDE SEQUENCE</scope>
    <source>
        <strain evidence="7">VKM Ac-1401</strain>
    </source>
</reference>
<dbReference type="PANTHER" id="PTHR43525">
    <property type="entry name" value="PROTEIN MALY"/>
    <property type="match status" value="1"/>
</dbReference>
<keyword evidence="4" id="KW-0456">Lyase</keyword>
<evidence type="ECO:0000313" key="8">
    <source>
        <dbReference type="Proteomes" id="UP001142372"/>
    </source>
</evidence>
<evidence type="ECO:0000256" key="3">
    <source>
        <dbReference type="ARBA" id="ARBA00022898"/>
    </source>
</evidence>
<dbReference type="GO" id="GO:0030170">
    <property type="term" value="F:pyridoxal phosphate binding"/>
    <property type="evidence" value="ECO:0007669"/>
    <property type="project" value="InterPro"/>
</dbReference>